<evidence type="ECO:0000313" key="2">
    <source>
        <dbReference type="EMBL" id="GGM40440.1"/>
    </source>
</evidence>
<dbReference type="Proteomes" id="UP000600547">
    <property type="component" value="Unassembled WGS sequence"/>
</dbReference>
<reference evidence="3" key="1">
    <citation type="journal article" date="2019" name="Int. J. Syst. Evol. Microbiol.">
        <title>The Global Catalogue of Microorganisms (GCM) 10K type strain sequencing project: providing services to taxonomists for standard genome sequencing and annotation.</title>
        <authorList>
            <consortium name="The Broad Institute Genomics Platform"/>
            <consortium name="The Broad Institute Genome Sequencing Center for Infectious Disease"/>
            <person name="Wu L."/>
            <person name="Ma J."/>
        </authorList>
    </citation>
    <scope>NUCLEOTIDE SEQUENCE [LARGE SCALE GENOMIC DNA]</scope>
    <source>
        <strain evidence="3">JCM 31047</strain>
    </source>
</reference>
<dbReference type="GO" id="GO:0051536">
    <property type="term" value="F:iron-sulfur cluster binding"/>
    <property type="evidence" value="ECO:0007669"/>
    <property type="project" value="InterPro"/>
</dbReference>
<keyword evidence="3" id="KW-1185">Reference proteome</keyword>
<dbReference type="Pfam" id="PF01592">
    <property type="entry name" value="NifU_N"/>
    <property type="match status" value="1"/>
</dbReference>
<dbReference type="SUPFAM" id="SSF82649">
    <property type="entry name" value="SufE/NifU"/>
    <property type="match status" value="1"/>
</dbReference>
<dbReference type="EMBL" id="BMQG01000004">
    <property type="protein sequence ID" value="GGM40440.1"/>
    <property type="molecule type" value="Genomic_DNA"/>
</dbReference>
<dbReference type="RefSeq" id="WP_110831205.1">
    <property type="nucleotide sequence ID" value="NZ_BMQG01000004.1"/>
</dbReference>
<proteinExistence type="predicted"/>
<feature type="domain" description="NIF system FeS cluster assembly NifU N-terminal" evidence="1">
    <location>
        <begin position="10"/>
        <end position="124"/>
    </location>
</feature>
<sequence length="148" mass="15330">MQLPETVAKQIIADHQRRPRHTGPLGGVDGVTLDNPGCGDRVTVWADVQGGRVAGLTFSGQGCAISQSSASLMTVALTGQSVENAHALAGQFRAMVMGEAEGTAELGDLLALAGVSRLHARRKCALLAWRALEQALASQHAAPGRPAD</sequence>
<dbReference type="Gene3D" id="3.90.1010.10">
    <property type="match status" value="1"/>
</dbReference>
<accession>A0A8H9GMS4</accession>
<name>A0A8H9GMS4_9DEIO</name>
<evidence type="ECO:0000313" key="3">
    <source>
        <dbReference type="Proteomes" id="UP000600547"/>
    </source>
</evidence>
<dbReference type="GO" id="GO:0005506">
    <property type="term" value="F:iron ion binding"/>
    <property type="evidence" value="ECO:0007669"/>
    <property type="project" value="InterPro"/>
</dbReference>
<dbReference type="AlphaFoldDB" id="A0A8H9GMS4"/>
<dbReference type="CDD" id="cd06664">
    <property type="entry name" value="IscU_like"/>
    <property type="match status" value="1"/>
</dbReference>
<evidence type="ECO:0000259" key="1">
    <source>
        <dbReference type="Pfam" id="PF01592"/>
    </source>
</evidence>
<protein>
    <submittedName>
        <fullName evidence="2">Iron-sulfur cluster assembly scaffold protein</fullName>
    </submittedName>
</protein>
<gene>
    <name evidence="2" type="ORF">GCM10008956_16130</name>
</gene>
<dbReference type="GO" id="GO:0016226">
    <property type="term" value="P:iron-sulfur cluster assembly"/>
    <property type="evidence" value="ECO:0007669"/>
    <property type="project" value="InterPro"/>
</dbReference>
<dbReference type="InterPro" id="IPR002871">
    <property type="entry name" value="NIF_FeS_clus_asmbl_NifU_N"/>
</dbReference>
<organism evidence="2 3">
    <name type="scientific">Deinococcus arenae</name>
    <dbReference type="NCBI Taxonomy" id="1452751"/>
    <lineage>
        <taxon>Bacteria</taxon>
        <taxon>Thermotogati</taxon>
        <taxon>Deinococcota</taxon>
        <taxon>Deinococci</taxon>
        <taxon>Deinococcales</taxon>
        <taxon>Deinococcaceae</taxon>
        <taxon>Deinococcus</taxon>
    </lineage>
</organism>
<dbReference type="NCBIfam" id="TIGR01994">
    <property type="entry name" value="SUF_scaf_2"/>
    <property type="match status" value="1"/>
</dbReference>
<comment type="caution">
    <text evidence="2">The sequence shown here is derived from an EMBL/GenBank/DDBJ whole genome shotgun (WGS) entry which is preliminary data.</text>
</comment>